<evidence type="ECO:0000313" key="2">
    <source>
        <dbReference type="Proteomes" id="UP000326803"/>
    </source>
</evidence>
<gene>
    <name evidence="1" type="primary">25</name>
    <name evidence="1" type="ORF">PBI_YUNA_25</name>
</gene>
<name>A0A5J6THM3_9CAUD</name>
<dbReference type="InterPro" id="IPR021226">
    <property type="entry name" value="Phage_gene29"/>
</dbReference>
<accession>A0A5J6THM3</accession>
<protein>
    <recommendedName>
        <fullName evidence="3">Minor tail protein</fullName>
    </recommendedName>
</protein>
<evidence type="ECO:0008006" key="3">
    <source>
        <dbReference type="Google" id="ProtNLM"/>
    </source>
</evidence>
<organism evidence="1 2">
    <name type="scientific">Mycobacterium phage Yuna</name>
    <dbReference type="NCBI Taxonomy" id="2599885"/>
    <lineage>
        <taxon>Viruses</taxon>
        <taxon>Duplodnaviria</taxon>
        <taxon>Heunggongvirae</taxon>
        <taxon>Uroviricota</taxon>
        <taxon>Caudoviricetes</taxon>
        <taxon>Weiservirinae</taxon>
        <taxon>Anayavirus</taxon>
        <taxon>Anayavirus yuna</taxon>
    </lineage>
</organism>
<evidence type="ECO:0000313" key="1">
    <source>
        <dbReference type="EMBL" id="QFG09407.1"/>
    </source>
</evidence>
<dbReference type="KEGG" id="vg:60325590"/>
<sequence>MELPALPPLPDVPEHVPGRNSLADAMYDIAEVLQYPVDSRGRRYDVRYLLPVLSFHLARVGATIDPGRAVVKKRRCTPEPGVVEDAVEWVPLDAPDSIEDELHGATLDDLPHLSAAARAEFIRRATGEPPAPPVVERDVDLHGRVPWHTETSIVWDDDECTCSGKGACYNCR</sequence>
<dbReference type="GeneID" id="60325590"/>
<keyword evidence="2" id="KW-1185">Reference proteome</keyword>
<dbReference type="Pfam" id="PF10910">
    <property type="entry name" value="Phage_gene29"/>
    <property type="match status" value="1"/>
</dbReference>
<reference evidence="1 2" key="1">
    <citation type="submission" date="2019-07" db="EMBL/GenBank/DDBJ databases">
        <authorList>
            <person name="Divens A.M."/>
            <person name="Garlena R.A."/>
            <person name="Russell D.A."/>
            <person name="Pope W.H."/>
            <person name="Jacobs-Sera D."/>
            <person name="Hatfull G.F."/>
        </authorList>
    </citation>
    <scope>NUCLEOTIDE SEQUENCE [LARGE SCALE GENOMIC DNA]</scope>
</reference>
<dbReference type="Proteomes" id="UP000326803">
    <property type="component" value="Segment"/>
</dbReference>
<proteinExistence type="predicted"/>
<dbReference type="EMBL" id="MN234176">
    <property type="protein sequence ID" value="QFG09407.1"/>
    <property type="molecule type" value="Genomic_DNA"/>
</dbReference>
<dbReference type="RefSeq" id="YP_009954103.1">
    <property type="nucleotide sequence ID" value="NC_051629.1"/>
</dbReference>